<name>A0A5B9MKK4_9BACT</name>
<organism evidence="1 2">
    <name type="scientific">Stieleria maiorica</name>
    <dbReference type="NCBI Taxonomy" id="2795974"/>
    <lineage>
        <taxon>Bacteria</taxon>
        <taxon>Pseudomonadati</taxon>
        <taxon>Planctomycetota</taxon>
        <taxon>Planctomycetia</taxon>
        <taxon>Pirellulales</taxon>
        <taxon>Pirellulaceae</taxon>
        <taxon>Stieleria</taxon>
    </lineage>
</organism>
<dbReference type="EMBL" id="CP036264">
    <property type="protein sequence ID" value="QEF99487.1"/>
    <property type="molecule type" value="Genomic_DNA"/>
</dbReference>
<keyword evidence="2" id="KW-1185">Reference proteome</keyword>
<protein>
    <recommendedName>
        <fullName evidence="3">Glycosyl transferases group 1</fullName>
    </recommendedName>
</protein>
<sequence>MNAPAQPKRIAIITASPPGENGVGQNYLRDLVKTFDDHHVHVFALLKTQDEWRAEDRGCVADYTILDRRYEYPRGVLGGAISHWTATLAFKLMTVRHAQRLARQIAAMTVRDGFDAVLLVLESPLLMLIGESLCRAQAERLQILVWDHPEHVSAAFGHVGSRKKRLIRAFSKVVSNAASGLTVAEKLQDLLLRLHPALPIRLFRSPVHAVGPVSRKPSDGGQDLFVIGFAGSVTAPQELELLQQALDQVEWNSGGRRLQLRLFGKRFSLAAEVRRNVQYQGFLPTQDDVIGQLADCDVCFLPQPFADSSRLVAEYSFPTKLSTYLSSGQPVLVLAPPHASLARFQQLNEPSSSGESSLGFYCGSANPSVLADLIQRISADAAFYRRGCERAQTCANRYFRNDVARLNARSILDPETVGTASPSQCH</sequence>
<dbReference type="SUPFAM" id="SSF53756">
    <property type="entry name" value="UDP-Glycosyltransferase/glycogen phosphorylase"/>
    <property type="match status" value="1"/>
</dbReference>
<reference evidence="1 2" key="1">
    <citation type="submission" date="2019-02" db="EMBL/GenBank/DDBJ databases">
        <title>Planctomycetal bacteria perform biofilm scaping via a novel small molecule.</title>
        <authorList>
            <person name="Jeske O."/>
            <person name="Boedeker C."/>
            <person name="Wiegand S."/>
            <person name="Breitling P."/>
            <person name="Kallscheuer N."/>
            <person name="Jogler M."/>
            <person name="Rohde M."/>
            <person name="Petersen J."/>
            <person name="Medema M.H."/>
            <person name="Surup F."/>
            <person name="Jogler C."/>
        </authorList>
    </citation>
    <scope>NUCLEOTIDE SEQUENCE [LARGE SCALE GENOMIC DNA]</scope>
    <source>
        <strain evidence="1 2">Mal15</strain>
    </source>
</reference>
<dbReference type="Gene3D" id="3.40.50.2000">
    <property type="entry name" value="Glycogen Phosphorylase B"/>
    <property type="match status" value="1"/>
</dbReference>
<proteinExistence type="predicted"/>
<dbReference type="AlphaFoldDB" id="A0A5B9MKK4"/>
<dbReference type="KEGG" id="smam:Mal15_35520"/>
<dbReference type="Proteomes" id="UP000321353">
    <property type="component" value="Chromosome"/>
</dbReference>
<accession>A0A5B9MKK4</accession>
<gene>
    <name evidence="1" type="ORF">Mal15_35520</name>
</gene>
<evidence type="ECO:0008006" key="3">
    <source>
        <dbReference type="Google" id="ProtNLM"/>
    </source>
</evidence>
<dbReference type="RefSeq" id="WP_147868875.1">
    <property type="nucleotide sequence ID" value="NZ_CP036264.1"/>
</dbReference>
<evidence type="ECO:0000313" key="1">
    <source>
        <dbReference type="EMBL" id="QEF99487.1"/>
    </source>
</evidence>
<evidence type="ECO:0000313" key="2">
    <source>
        <dbReference type="Proteomes" id="UP000321353"/>
    </source>
</evidence>